<keyword evidence="8" id="KW-1133">Transmembrane helix</keyword>
<evidence type="ECO:0000256" key="7">
    <source>
        <dbReference type="ARBA" id="ARBA00022968"/>
    </source>
</evidence>
<comment type="subcellular location">
    <subcellularLocation>
        <location evidence="1 14">Golgi apparatus membrane</location>
        <topology evidence="1 14">Single-pass type II membrane protein</topology>
    </subcellularLocation>
</comment>
<evidence type="ECO:0000256" key="6">
    <source>
        <dbReference type="ARBA" id="ARBA00022692"/>
    </source>
</evidence>
<protein>
    <recommendedName>
        <fullName evidence="14">Hexosyltransferase</fullName>
        <ecNumber evidence="14">2.4.1.-</ecNumber>
    </recommendedName>
</protein>
<evidence type="ECO:0000256" key="12">
    <source>
        <dbReference type="ARBA" id="ARBA00048750"/>
    </source>
</evidence>
<dbReference type="PANTHER" id="PTHR11214:SF21">
    <property type="entry name" value="LACTOSYLCERAMIDE 1,3-N-ACETYL-BETA-D-GLUCOSAMINYLTRANSFERASE"/>
    <property type="match status" value="1"/>
</dbReference>
<comment type="catalytic activity">
    <reaction evidence="13">
        <text>a beta-D-Gal-(1-&gt;4)-beta-D-Glc-(1&lt;-&gt;1)-Cer(d18:1(4E)) + UDP-N-acetyl-alpha-D-glucosamine = a beta-D-GlcNAc-(1-&gt;3)-beta-D-Gal-(1-&gt;4)-beta-D-Glc-(1&lt;-&gt;1)-Cer(d18:1(4E)) + UDP + H(+)</text>
        <dbReference type="Rhea" id="RHEA:13905"/>
        <dbReference type="ChEBI" id="CHEBI:15378"/>
        <dbReference type="ChEBI" id="CHEBI:17103"/>
        <dbReference type="ChEBI" id="CHEBI:17950"/>
        <dbReference type="ChEBI" id="CHEBI:57705"/>
        <dbReference type="ChEBI" id="CHEBI:58223"/>
        <dbReference type="EC" id="2.4.1.206"/>
    </reaction>
    <physiologicalReaction direction="left-to-right" evidence="13">
        <dbReference type="Rhea" id="RHEA:13906"/>
    </physiologicalReaction>
</comment>
<keyword evidence="11" id="KW-0325">Glycoprotein</keyword>
<dbReference type="EC" id="2.4.1.-" evidence="14"/>
<comment type="catalytic activity">
    <reaction evidence="12">
        <text>a neolactoside nLc4Cer(d18:1(4E)) + UDP-N-acetyl-alpha-D-glucosamine = a neolactoside IV(3)-beta-GlcNAc-nLc4Cer(d18:1(4E)) + UDP + H(+)</text>
        <dbReference type="Rhea" id="RHEA:23004"/>
        <dbReference type="ChEBI" id="CHEBI:15378"/>
        <dbReference type="ChEBI" id="CHEBI:17006"/>
        <dbReference type="ChEBI" id="CHEBI:57705"/>
        <dbReference type="ChEBI" id="CHEBI:58223"/>
        <dbReference type="ChEBI" id="CHEBI:142448"/>
    </reaction>
    <physiologicalReaction direction="left-to-right" evidence="12">
        <dbReference type="Rhea" id="RHEA:23005"/>
    </physiologicalReaction>
</comment>
<keyword evidence="6" id="KW-0812">Transmembrane</keyword>
<evidence type="ECO:0000256" key="1">
    <source>
        <dbReference type="ARBA" id="ARBA00004323"/>
    </source>
</evidence>
<keyword evidence="9 14" id="KW-0333">Golgi apparatus</keyword>
<gene>
    <name evidence="15" type="ORF">SKAU_G00048690</name>
</gene>
<dbReference type="InterPro" id="IPR002659">
    <property type="entry name" value="Glyco_trans_31"/>
</dbReference>
<evidence type="ECO:0000256" key="3">
    <source>
        <dbReference type="ARBA" id="ARBA00008661"/>
    </source>
</evidence>
<evidence type="ECO:0000313" key="15">
    <source>
        <dbReference type="EMBL" id="KAJ8374289.1"/>
    </source>
</evidence>
<evidence type="ECO:0000256" key="14">
    <source>
        <dbReference type="RuleBase" id="RU363063"/>
    </source>
</evidence>
<evidence type="ECO:0000256" key="9">
    <source>
        <dbReference type="ARBA" id="ARBA00023034"/>
    </source>
</evidence>
<evidence type="ECO:0000256" key="10">
    <source>
        <dbReference type="ARBA" id="ARBA00023136"/>
    </source>
</evidence>
<comment type="caution">
    <text evidence="15">The sequence shown here is derived from an EMBL/GenBank/DDBJ whole genome shotgun (WGS) entry which is preliminary data.</text>
</comment>
<keyword evidence="7" id="KW-0735">Signal-anchor</keyword>
<dbReference type="PANTHER" id="PTHR11214">
    <property type="entry name" value="BETA-1,3-N-ACETYLGLUCOSAMINYLTRANSFERASE"/>
    <property type="match status" value="1"/>
</dbReference>
<keyword evidence="4 14" id="KW-0328">Glycosyltransferase</keyword>
<name>A0A9Q1G3L2_SYNKA</name>
<dbReference type="Pfam" id="PF01762">
    <property type="entry name" value="Galactosyl_T"/>
    <property type="match status" value="1"/>
</dbReference>
<dbReference type="GO" id="GO:0000139">
    <property type="term" value="C:Golgi membrane"/>
    <property type="evidence" value="ECO:0007669"/>
    <property type="project" value="UniProtKB-SubCell"/>
</dbReference>
<evidence type="ECO:0000256" key="2">
    <source>
        <dbReference type="ARBA" id="ARBA00004922"/>
    </source>
</evidence>
<dbReference type="EMBL" id="JAINUF010000002">
    <property type="protein sequence ID" value="KAJ8374289.1"/>
    <property type="molecule type" value="Genomic_DNA"/>
</dbReference>
<dbReference type="GO" id="GO:0047256">
    <property type="term" value="F:lactosylceramide 1,3-N-acetyl-beta-D-glucosaminyltransferase activity"/>
    <property type="evidence" value="ECO:0007669"/>
    <property type="project" value="UniProtKB-EC"/>
</dbReference>
<keyword evidence="5" id="KW-0808">Transferase</keyword>
<dbReference type="GO" id="GO:0030148">
    <property type="term" value="P:sphingolipid biosynthetic process"/>
    <property type="evidence" value="ECO:0007669"/>
    <property type="project" value="UniProtKB-ARBA"/>
</dbReference>
<keyword evidence="16" id="KW-1185">Reference proteome</keyword>
<reference evidence="15" key="1">
    <citation type="journal article" date="2023" name="Science">
        <title>Genome structures resolve the early diversification of teleost fishes.</title>
        <authorList>
            <person name="Parey E."/>
            <person name="Louis A."/>
            <person name="Montfort J."/>
            <person name="Bouchez O."/>
            <person name="Roques C."/>
            <person name="Iampietro C."/>
            <person name="Lluch J."/>
            <person name="Castinel A."/>
            <person name="Donnadieu C."/>
            <person name="Desvignes T."/>
            <person name="Floi Bucao C."/>
            <person name="Jouanno E."/>
            <person name="Wen M."/>
            <person name="Mejri S."/>
            <person name="Dirks R."/>
            <person name="Jansen H."/>
            <person name="Henkel C."/>
            <person name="Chen W.J."/>
            <person name="Zahm M."/>
            <person name="Cabau C."/>
            <person name="Klopp C."/>
            <person name="Thompson A.W."/>
            <person name="Robinson-Rechavi M."/>
            <person name="Braasch I."/>
            <person name="Lecointre G."/>
            <person name="Bobe J."/>
            <person name="Postlethwait J.H."/>
            <person name="Berthelot C."/>
            <person name="Roest Crollius H."/>
            <person name="Guiguen Y."/>
        </authorList>
    </citation>
    <scope>NUCLEOTIDE SEQUENCE</scope>
    <source>
        <strain evidence="15">WJC10195</strain>
    </source>
</reference>
<evidence type="ECO:0000256" key="11">
    <source>
        <dbReference type="ARBA" id="ARBA00023180"/>
    </source>
</evidence>
<dbReference type="Proteomes" id="UP001152622">
    <property type="component" value="Chromosome 2"/>
</dbReference>
<dbReference type="AlphaFoldDB" id="A0A9Q1G3L2"/>
<evidence type="ECO:0000256" key="5">
    <source>
        <dbReference type="ARBA" id="ARBA00022679"/>
    </source>
</evidence>
<evidence type="ECO:0000313" key="16">
    <source>
        <dbReference type="Proteomes" id="UP001152622"/>
    </source>
</evidence>
<dbReference type="GO" id="GO:0006493">
    <property type="term" value="P:protein O-linked glycosylation"/>
    <property type="evidence" value="ECO:0007669"/>
    <property type="project" value="TreeGrafter"/>
</dbReference>
<dbReference type="OrthoDB" id="115198at2759"/>
<organism evidence="15 16">
    <name type="scientific">Synaphobranchus kaupii</name>
    <name type="common">Kaup's arrowtooth eel</name>
    <dbReference type="NCBI Taxonomy" id="118154"/>
    <lineage>
        <taxon>Eukaryota</taxon>
        <taxon>Metazoa</taxon>
        <taxon>Chordata</taxon>
        <taxon>Craniata</taxon>
        <taxon>Vertebrata</taxon>
        <taxon>Euteleostomi</taxon>
        <taxon>Actinopterygii</taxon>
        <taxon>Neopterygii</taxon>
        <taxon>Teleostei</taxon>
        <taxon>Anguilliformes</taxon>
        <taxon>Synaphobranchidae</taxon>
        <taxon>Synaphobranchus</taxon>
    </lineage>
</organism>
<comment type="pathway">
    <text evidence="2">Protein modification; protein glycosylation.</text>
</comment>
<accession>A0A9Q1G3L2</accession>
<comment type="similarity">
    <text evidence="3 14">Belongs to the glycosyltransferase 31 family.</text>
</comment>
<dbReference type="Gene3D" id="3.90.550.50">
    <property type="match status" value="1"/>
</dbReference>
<keyword evidence="10" id="KW-0472">Membrane</keyword>
<evidence type="ECO:0000256" key="8">
    <source>
        <dbReference type="ARBA" id="ARBA00022989"/>
    </source>
</evidence>
<proteinExistence type="inferred from homology"/>
<evidence type="ECO:0000256" key="4">
    <source>
        <dbReference type="ARBA" id="ARBA00022676"/>
    </source>
</evidence>
<sequence length="470" mass="53186">MGSPQVRGGYDLDFGHVNPIRHGPLCALTPRLRRTDSGSRGRYGACARPFSEDLPWNIWITATAATTPDRRPPIGPDREGGGGTEGRDVCKMFMNFRRIRKCQFIQLMTTCLALSVVMVCWEQLDHHVVSHMRSYSYRYLINSYNFLNQSFAVSHEVAQGLNNHSYLIDHERKCAGADVLLLLFVKSSPENVERRQAIRSTWGNETWIRRELGVEVRMVFALGVHPDPRERAAVQWDVLREDGRYGDMVQQDFVDSFHNLTAKLLLQLGWAHAHCGHARFLMSADDDVFVHMPNLVRYLQGVARAGVRDFWVGRVHRGAPPVRRKDSKYYMPYDMYPWASYPDYTAGAGYVVSGDVAEKLYQASAILNSTLYIDDVFMGICAEVAGVSPQEHIYFSGEGKTPYHPCIYAEMMTSHGHVADIHHLWAVATDPAVREARSGLTGRLYCTVVKALLLCKPYHFNTYPCKAAFS</sequence>
<dbReference type="FunFam" id="3.90.550.50:FF:000019">
    <property type="entry name" value="Hexosyltransferase"/>
    <property type="match status" value="1"/>
</dbReference>
<evidence type="ECO:0000256" key="13">
    <source>
        <dbReference type="ARBA" id="ARBA00049239"/>
    </source>
</evidence>